<dbReference type="GO" id="GO:0033202">
    <property type="term" value="C:DNA helicase complex"/>
    <property type="evidence" value="ECO:0007669"/>
    <property type="project" value="TreeGrafter"/>
</dbReference>
<evidence type="ECO:0000256" key="7">
    <source>
        <dbReference type="ARBA" id="ARBA00022840"/>
    </source>
</evidence>
<evidence type="ECO:0000313" key="13">
    <source>
        <dbReference type="Proteomes" id="UP000242610"/>
    </source>
</evidence>
<keyword evidence="8" id="KW-0234">DNA repair</keyword>
<keyword evidence="3" id="KW-0227">DNA damage</keyword>
<feature type="compositionally biased region" description="Gly residues" evidence="10">
    <location>
        <begin position="1149"/>
        <end position="1158"/>
    </location>
</feature>
<dbReference type="Gene3D" id="1.10.486.10">
    <property type="entry name" value="PCRA, domain 4"/>
    <property type="match status" value="1"/>
</dbReference>
<sequence>MDENGTLDSVGNAAMDAVKKLLDAQVAAGGDRTHSLLVAGPPCSGKTEFAVAATLEGISRFGDAKVLMAVSGRQTADRLSDRVIRAVGSVSSARPVTTLSAIAFRLLSAVRESRREPLPKLLNGAEQDALLRQVVAVHVRHVQAGELCGTCGLMRQYFANKDWVNTVYDATGGEKGERPSMSATGGRTAAAVSETQPGSTSQGIGSSDVLFSRGVSDAFVMQLRDMLARMDELGVGNEREDEVLSMLEHSGQTDADYRLQAERLGVQWRLAFALRREYVQAVAHGYPSEFRLDSSRLLVEGAQVVAWIGEAELPALVVVDDFQDLTLAGLAFLEALAQRGVRLVLVGDPDEAVQTFRGSYPEYLFERACEVPIAAEMLELPVRAVCDGNTASGGVQHRRERDVGRTAVEDAVGADSGLASGNPSSYLDVLASRVSLSIAASDDTFVALPDRPGKLPRFSGALPIEPLDANNPLLADSSVKAALYHTEREELDDVVWRIKEEHLSGGREWNEMAVIAHDNSTVRAFGERLRRDGVPVRYSAVTKPLKDDLSVQGLFALLELAGLRRDGIEGNGMTLVHTAKYIRSRVQALLESPLVSLRGTTGVSGASLPARLAPVESVMKAIASLAHVLDGVAAGSADASDAAGSVDLVGSDGLTDADGPADSMDSRDSSTSATLSSGKVAGEVSGDSGDIDMTAALPQLQADWQRLRDNMLSQRESSNVSVDDSLIDGDAQQQDADMPLGVDALYVMLALGAGANAGVDSTSADLDESRSVADEALGLIMAVGNNAYTRAFSHVWKLVGEVERGLSALPGREPEYALDVAWKACRVDKAWQCLALVNNDEGRAANDRLDVMMRLFAHASGAGEKQTIEDFIASVRSLRIEADSLAKVAPIDQAVTLTTPAGAAGVHWSLVFITQIQQDVWPNLAARNTMFGGENLADIVLRGCIGDVRDRNGAPGVDSELAQVLLGEQKSFLVALTRASGQVVLSAVLSDDAVPSDFLYTYVPEWFDRVRDADPEARNYTQLADSGRFVGLDTSSRGLVSAARIELMRQAGSGLAGADQGDDIGAGEADERDASLAQAADSEAISLARTRDAARSLVLLERNDLHAADPDAWPYTFGGDRGEDDAEGSREDANPNNDGSNGASTGNGSDKGNGGSGNAGHRFNDDTATEAPMVVLSPSQVDRLWSCPVCWMLESQFAGPRPSNVATSFGSVIHNVAQKAGDEGLDAPDFMAGSPDDERIAKITDRMMEMYLSLADDLDAIDDPEQRYQAERKDEGARQTLTNIATYFVESNNKGYPYGNLKNFSVGRLERSNSELTFTATFNLDDIRDAYNAIDGIDSIGTDELASIMGTLCGGWPEGMRNDLWIRLTGRIDRMEWRDLGDGKQHVRLIDWKTGHKHNSEQMLDDLQLVCYQLGLAFPDSVQPDDDSVTVSSMLPNAGLRGVEALNAMPDIAQSALFDVDVATAPAQSYGAAETLFQPALFRSGAINSNAFMPRSHYPDPQKVAKLANLPDLPEIAPEGVGERTWEQFLALRGTQAVWALTMIARIVYAAAASRSHTLVARPQADHVQFCNMNKVCPACAGEVDTVYEVRRG</sequence>
<reference evidence="13" key="1">
    <citation type="submission" date="2016-08" db="EMBL/GenBank/DDBJ databases">
        <authorList>
            <person name="Varghese N."/>
            <person name="Submissions Spin"/>
        </authorList>
    </citation>
    <scope>NUCLEOTIDE SEQUENCE [LARGE SCALE GENOMIC DNA]</scope>
    <source>
        <strain evidence="13">R-52791</strain>
    </source>
</reference>
<evidence type="ECO:0000256" key="4">
    <source>
        <dbReference type="ARBA" id="ARBA00022801"/>
    </source>
</evidence>
<evidence type="ECO:0000256" key="8">
    <source>
        <dbReference type="ARBA" id="ARBA00023204"/>
    </source>
</evidence>
<dbReference type="GO" id="GO:0004527">
    <property type="term" value="F:exonuclease activity"/>
    <property type="evidence" value="ECO:0007669"/>
    <property type="project" value="UniProtKB-KW"/>
</dbReference>
<dbReference type="Pfam" id="PF00580">
    <property type="entry name" value="UvrD-helicase"/>
    <property type="match status" value="1"/>
</dbReference>
<feature type="region of interest" description="Disordered" evidence="10">
    <location>
        <begin position="1054"/>
        <end position="1077"/>
    </location>
</feature>
<evidence type="ECO:0000259" key="11">
    <source>
        <dbReference type="PROSITE" id="PS51198"/>
    </source>
</evidence>
<dbReference type="GO" id="GO:0005524">
    <property type="term" value="F:ATP binding"/>
    <property type="evidence" value="ECO:0007669"/>
    <property type="project" value="UniProtKB-UniRule"/>
</dbReference>
<dbReference type="Pfam" id="PF12705">
    <property type="entry name" value="PDDEXK_1"/>
    <property type="match status" value="1"/>
</dbReference>
<dbReference type="SUPFAM" id="SSF52540">
    <property type="entry name" value="P-loop containing nucleoside triphosphate hydrolases"/>
    <property type="match status" value="1"/>
</dbReference>
<protein>
    <submittedName>
        <fullName evidence="12">UvrD/REP helicase N-terminal domain-containing protein</fullName>
    </submittedName>
</protein>
<proteinExistence type="predicted"/>
<keyword evidence="7 9" id="KW-0067">ATP-binding</keyword>
<dbReference type="InterPro" id="IPR027417">
    <property type="entry name" value="P-loop_NTPase"/>
</dbReference>
<dbReference type="GO" id="GO:0000725">
    <property type="term" value="P:recombinational repair"/>
    <property type="evidence" value="ECO:0007669"/>
    <property type="project" value="TreeGrafter"/>
</dbReference>
<keyword evidence="2 9" id="KW-0547">Nucleotide-binding</keyword>
<feature type="region of interest" description="Disordered" evidence="10">
    <location>
        <begin position="651"/>
        <end position="687"/>
    </location>
</feature>
<evidence type="ECO:0000256" key="3">
    <source>
        <dbReference type="ARBA" id="ARBA00022763"/>
    </source>
</evidence>
<feature type="region of interest" description="Disordered" evidence="10">
    <location>
        <begin position="1109"/>
        <end position="1165"/>
    </location>
</feature>
<feature type="domain" description="UvrD-like helicase ATP-binding" evidence="11">
    <location>
        <begin position="19"/>
        <end position="393"/>
    </location>
</feature>
<evidence type="ECO:0000256" key="9">
    <source>
        <dbReference type="PROSITE-ProRule" id="PRU00560"/>
    </source>
</evidence>
<evidence type="ECO:0000256" key="2">
    <source>
        <dbReference type="ARBA" id="ARBA00022741"/>
    </source>
</evidence>
<keyword evidence="1" id="KW-0540">Nuclease</keyword>
<organism evidence="12 13">
    <name type="scientific">Bifidobacterium commune</name>
    <dbReference type="NCBI Taxonomy" id="1505727"/>
    <lineage>
        <taxon>Bacteria</taxon>
        <taxon>Bacillati</taxon>
        <taxon>Actinomycetota</taxon>
        <taxon>Actinomycetes</taxon>
        <taxon>Bifidobacteriales</taxon>
        <taxon>Bifidobacteriaceae</taxon>
        <taxon>Bifidobacterium</taxon>
    </lineage>
</organism>
<evidence type="ECO:0000256" key="10">
    <source>
        <dbReference type="SAM" id="MobiDB-lite"/>
    </source>
</evidence>
<accession>A0A1C4GZD8</accession>
<dbReference type="InterPro" id="IPR014016">
    <property type="entry name" value="UvrD-like_ATP-bd"/>
</dbReference>
<evidence type="ECO:0000256" key="6">
    <source>
        <dbReference type="ARBA" id="ARBA00022839"/>
    </source>
</evidence>
<dbReference type="GO" id="GO:0005829">
    <property type="term" value="C:cytosol"/>
    <property type="evidence" value="ECO:0007669"/>
    <property type="project" value="TreeGrafter"/>
</dbReference>
<keyword evidence="13" id="KW-1185">Reference proteome</keyword>
<dbReference type="GO" id="GO:0003677">
    <property type="term" value="F:DNA binding"/>
    <property type="evidence" value="ECO:0007669"/>
    <property type="project" value="InterPro"/>
</dbReference>
<keyword evidence="5 9" id="KW-0347">Helicase</keyword>
<gene>
    <name evidence="12" type="ORF">GA0061077_0044</name>
</gene>
<dbReference type="Gene3D" id="3.40.50.300">
    <property type="entry name" value="P-loop containing nucleotide triphosphate hydrolases"/>
    <property type="match status" value="4"/>
</dbReference>
<feature type="binding site" evidence="9">
    <location>
        <begin position="40"/>
        <end position="47"/>
    </location>
    <ligand>
        <name>ATP</name>
        <dbReference type="ChEBI" id="CHEBI:30616"/>
    </ligand>
</feature>
<dbReference type="Proteomes" id="UP000242610">
    <property type="component" value="Unassembled WGS sequence"/>
</dbReference>
<evidence type="ECO:0000256" key="5">
    <source>
        <dbReference type="ARBA" id="ARBA00022806"/>
    </source>
</evidence>
<evidence type="ECO:0000256" key="1">
    <source>
        <dbReference type="ARBA" id="ARBA00022722"/>
    </source>
</evidence>
<dbReference type="InterPro" id="IPR000212">
    <property type="entry name" value="DNA_helicase_UvrD/REP"/>
</dbReference>
<name>A0A1C4GZD8_9BIFI</name>
<dbReference type="PROSITE" id="PS51198">
    <property type="entry name" value="UVRD_HELICASE_ATP_BIND"/>
    <property type="match status" value="1"/>
</dbReference>
<dbReference type="InterPro" id="IPR038726">
    <property type="entry name" value="PDDEXK_AddAB-type"/>
</dbReference>
<dbReference type="STRING" id="1505727.GA0061077_0044"/>
<dbReference type="PANTHER" id="PTHR11070">
    <property type="entry name" value="UVRD / RECB / PCRA DNA HELICASE FAMILY MEMBER"/>
    <property type="match status" value="1"/>
</dbReference>
<dbReference type="GO" id="GO:0043138">
    <property type="term" value="F:3'-5' DNA helicase activity"/>
    <property type="evidence" value="ECO:0007669"/>
    <property type="project" value="TreeGrafter"/>
</dbReference>
<dbReference type="EMBL" id="FMBL01000001">
    <property type="protein sequence ID" value="SCC77977.1"/>
    <property type="molecule type" value="Genomic_DNA"/>
</dbReference>
<dbReference type="PANTHER" id="PTHR11070:SF59">
    <property type="entry name" value="DNA 3'-5' HELICASE"/>
    <property type="match status" value="1"/>
</dbReference>
<evidence type="ECO:0000313" key="12">
    <source>
        <dbReference type="EMBL" id="SCC77977.1"/>
    </source>
</evidence>
<feature type="compositionally biased region" description="Polar residues" evidence="10">
    <location>
        <begin position="1134"/>
        <end position="1143"/>
    </location>
</feature>
<keyword evidence="4 9" id="KW-0378">Hydrolase</keyword>
<keyword evidence="6" id="KW-0269">Exonuclease</keyword>